<evidence type="ECO:0008006" key="3">
    <source>
        <dbReference type="Google" id="ProtNLM"/>
    </source>
</evidence>
<evidence type="ECO:0000313" key="1">
    <source>
        <dbReference type="EMBL" id="GGM60700.1"/>
    </source>
</evidence>
<proteinExistence type="predicted"/>
<keyword evidence="2" id="KW-1185">Reference proteome</keyword>
<name>A0A917X3H8_9ACTN</name>
<evidence type="ECO:0000313" key="2">
    <source>
        <dbReference type="Proteomes" id="UP000642070"/>
    </source>
</evidence>
<dbReference type="InterPro" id="IPR021607">
    <property type="entry name" value="DUF3224"/>
</dbReference>
<organism evidence="1 2">
    <name type="scientific">Dactylosporangium sucinum</name>
    <dbReference type="NCBI Taxonomy" id="1424081"/>
    <lineage>
        <taxon>Bacteria</taxon>
        <taxon>Bacillati</taxon>
        <taxon>Actinomycetota</taxon>
        <taxon>Actinomycetes</taxon>
        <taxon>Micromonosporales</taxon>
        <taxon>Micromonosporaceae</taxon>
        <taxon>Dactylosporangium</taxon>
    </lineage>
</organism>
<dbReference type="EMBL" id="BMPI01000044">
    <property type="protein sequence ID" value="GGM60700.1"/>
    <property type="molecule type" value="Genomic_DNA"/>
</dbReference>
<protein>
    <recommendedName>
        <fullName evidence="3">DUF3224 domain-containing protein</fullName>
    </recommendedName>
</protein>
<sequence length="142" mass="14980">MSGFSGRLVRMGNRATAPFSIDEWVEDVYDERPGARLSRTRIRKTFTGDFDGTSEAETIMCGAAVEGSAAYVGFERLAGSLHGRAGTFVLHHTATGSGGRREGSWTVVPDTGTGELTGLRGAAEIVIAGDGAHTLVLDYELG</sequence>
<dbReference type="Proteomes" id="UP000642070">
    <property type="component" value="Unassembled WGS sequence"/>
</dbReference>
<dbReference type="SUPFAM" id="SSF159238">
    <property type="entry name" value="SO1590-like"/>
    <property type="match status" value="1"/>
</dbReference>
<reference evidence="1" key="1">
    <citation type="journal article" date="2014" name="Int. J. Syst. Evol. Microbiol.">
        <title>Complete genome sequence of Corynebacterium casei LMG S-19264T (=DSM 44701T), isolated from a smear-ripened cheese.</title>
        <authorList>
            <consortium name="US DOE Joint Genome Institute (JGI-PGF)"/>
            <person name="Walter F."/>
            <person name="Albersmeier A."/>
            <person name="Kalinowski J."/>
            <person name="Ruckert C."/>
        </authorList>
    </citation>
    <scope>NUCLEOTIDE SEQUENCE</scope>
    <source>
        <strain evidence="1">JCM 19831</strain>
    </source>
</reference>
<comment type="caution">
    <text evidence="1">The sequence shown here is derived from an EMBL/GenBank/DDBJ whole genome shotgun (WGS) entry which is preliminary data.</text>
</comment>
<dbReference type="Gene3D" id="2.40.350.10">
    <property type="entry name" value="SO1590-like"/>
    <property type="match status" value="1"/>
</dbReference>
<reference evidence="1" key="2">
    <citation type="submission" date="2020-09" db="EMBL/GenBank/DDBJ databases">
        <authorList>
            <person name="Sun Q."/>
            <person name="Ohkuma M."/>
        </authorList>
    </citation>
    <scope>NUCLEOTIDE SEQUENCE</scope>
    <source>
        <strain evidence="1">JCM 19831</strain>
    </source>
</reference>
<accession>A0A917X3H8</accession>
<dbReference type="InterPro" id="IPR023159">
    <property type="entry name" value="SO1590-like_sf"/>
</dbReference>
<dbReference type="AlphaFoldDB" id="A0A917X3H8"/>
<dbReference type="Pfam" id="PF11528">
    <property type="entry name" value="DUF3224"/>
    <property type="match status" value="1"/>
</dbReference>
<gene>
    <name evidence="1" type="ORF">GCM10007977_072780</name>
</gene>